<dbReference type="STRING" id="1821621.A8C75_05410"/>
<evidence type="ECO:0000256" key="2">
    <source>
        <dbReference type="SAM" id="SignalP"/>
    </source>
</evidence>
<feature type="compositionally biased region" description="Basic and acidic residues" evidence="1">
    <location>
        <begin position="45"/>
        <end position="63"/>
    </location>
</feature>
<dbReference type="KEGG" id="mars:A8C75_05410"/>
<keyword evidence="4" id="KW-1185">Reference proteome</keyword>
<reference evidence="3 4" key="2">
    <citation type="journal article" date="2018" name="Int. J. Syst. Evol. Microbiol.">
        <title>Marinobacterium aestuarii sp. nov., a benzene-degrading marine bacterium isolated from estuary sediment.</title>
        <authorList>
            <person name="Bae S.S."/>
            <person name="Jung J."/>
            <person name="Chung D."/>
            <person name="Baek K."/>
        </authorList>
    </citation>
    <scope>NUCLEOTIDE SEQUENCE [LARGE SCALE GENOMIC DNA]</scope>
    <source>
        <strain evidence="3 4">ST58-10</strain>
    </source>
</reference>
<evidence type="ECO:0000313" key="3">
    <source>
        <dbReference type="EMBL" id="ANG61978.1"/>
    </source>
</evidence>
<accession>A0A1A9EWD4</accession>
<dbReference type="OrthoDB" id="6089455at2"/>
<reference evidence="4" key="1">
    <citation type="submission" date="2016-05" db="EMBL/GenBank/DDBJ databases">
        <authorList>
            <person name="Baek K."/>
            <person name="Yang S.-J."/>
        </authorList>
    </citation>
    <scope>NUCLEOTIDE SEQUENCE [LARGE SCALE GENOMIC DNA]</scope>
    <source>
        <strain evidence="4">ST58-10</strain>
    </source>
</reference>
<gene>
    <name evidence="3" type="ORF">A8C75_05410</name>
</gene>
<dbReference type="Proteomes" id="UP000078070">
    <property type="component" value="Chromosome"/>
</dbReference>
<keyword evidence="2" id="KW-0732">Signal</keyword>
<protein>
    <submittedName>
        <fullName evidence="3">Uncharacterized protein</fullName>
    </submittedName>
</protein>
<feature type="region of interest" description="Disordered" evidence="1">
    <location>
        <begin position="37"/>
        <end position="68"/>
    </location>
</feature>
<dbReference type="RefSeq" id="WP_067379180.1">
    <property type="nucleotide sequence ID" value="NZ_CP015839.1"/>
</dbReference>
<organism evidence="3 4">
    <name type="scientific">Marinobacterium aestuarii</name>
    <dbReference type="NCBI Taxonomy" id="1821621"/>
    <lineage>
        <taxon>Bacteria</taxon>
        <taxon>Pseudomonadati</taxon>
        <taxon>Pseudomonadota</taxon>
        <taxon>Gammaproteobacteria</taxon>
        <taxon>Oceanospirillales</taxon>
        <taxon>Oceanospirillaceae</taxon>
        <taxon>Marinobacterium</taxon>
    </lineage>
</organism>
<proteinExistence type="predicted"/>
<evidence type="ECO:0000256" key="1">
    <source>
        <dbReference type="SAM" id="MobiDB-lite"/>
    </source>
</evidence>
<dbReference type="EMBL" id="CP015839">
    <property type="protein sequence ID" value="ANG61978.1"/>
    <property type="molecule type" value="Genomic_DNA"/>
</dbReference>
<feature type="chain" id="PRO_5008386485" evidence="2">
    <location>
        <begin position="21"/>
        <end position="125"/>
    </location>
</feature>
<sequence length="125" mass="13179">MRALALGFALLSLLAPSLWGEEVLPYALTEPRGFSAGTVSGRSVYDNKARGSLDGEDMPEVRPVDAGSGLPAPHIVPYAKVPEATEVLIGSVKRPAAPSGEDRVFEQIKAEPGTSYLEAAEQLSD</sequence>
<name>A0A1A9EWD4_9GAMM</name>
<evidence type="ECO:0000313" key="4">
    <source>
        <dbReference type="Proteomes" id="UP000078070"/>
    </source>
</evidence>
<feature type="signal peptide" evidence="2">
    <location>
        <begin position="1"/>
        <end position="20"/>
    </location>
</feature>
<dbReference type="AlphaFoldDB" id="A0A1A9EWD4"/>